<evidence type="ECO:0000313" key="1">
    <source>
        <dbReference type="EMBL" id="MBB5064935.1"/>
    </source>
</evidence>
<accession>A0A7W7ZRS1</accession>
<evidence type="ECO:0000313" key="2">
    <source>
        <dbReference type="Proteomes" id="UP000584867"/>
    </source>
</evidence>
<protein>
    <submittedName>
        <fullName evidence="1">Muconolactone delta-isomerase</fullName>
    </submittedName>
</protein>
<dbReference type="InterPro" id="IPR011008">
    <property type="entry name" value="Dimeric_a/b-barrel"/>
</dbReference>
<keyword evidence="1" id="KW-0413">Isomerase</keyword>
<proteinExistence type="predicted"/>
<organism evidence="1 2">
    <name type="scientific">Granulicella mallensis</name>
    <dbReference type="NCBI Taxonomy" id="940614"/>
    <lineage>
        <taxon>Bacteria</taxon>
        <taxon>Pseudomonadati</taxon>
        <taxon>Acidobacteriota</taxon>
        <taxon>Terriglobia</taxon>
        <taxon>Terriglobales</taxon>
        <taxon>Acidobacteriaceae</taxon>
        <taxon>Granulicella</taxon>
    </lineage>
</organism>
<name>A0A7W7ZRS1_9BACT</name>
<sequence>MKVMAVGTLKPLSQEQRQQYLPKEVPATLQLYLDGKMEQFWLREKEVGVIFLMSVESVDEADKLLKSLPLGQANLLTFELMPIGPLLPLGMLMTPQLQ</sequence>
<dbReference type="EMBL" id="JACHIO010000013">
    <property type="protein sequence ID" value="MBB5064935.1"/>
    <property type="molecule type" value="Genomic_DNA"/>
</dbReference>
<dbReference type="GO" id="GO:0016853">
    <property type="term" value="F:isomerase activity"/>
    <property type="evidence" value="ECO:0007669"/>
    <property type="project" value="UniProtKB-KW"/>
</dbReference>
<dbReference type="SUPFAM" id="SSF54909">
    <property type="entry name" value="Dimeric alpha+beta barrel"/>
    <property type="match status" value="1"/>
</dbReference>
<comment type="caution">
    <text evidence="1">The sequence shown here is derived from an EMBL/GenBank/DDBJ whole genome shotgun (WGS) entry which is preliminary data.</text>
</comment>
<dbReference type="Gene3D" id="3.30.70.1060">
    <property type="entry name" value="Dimeric alpha+beta barrel"/>
    <property type="match status" value="1"/>
</dbReference>
<dbReference type="AlphaFoldDB" id="A0A7W7ZRS1"/>
<reference evidence="1 2" key="1">
    <citation type="submission" date="2020-08" db="EMBL/GenBank/DDBJ databases">
        <title>Genomic Encyclopedia of Type Strains, Phase IV (KMG-V): Genome sequencing to study the core and pangenomes of soil and plant-associated prokaryotes.</title>
        <authorList>
            <person name="Whitman W."/>
        </authorList>
    </citation>
    <scope>NUCLEOTIDE SEQUENCE [LARGE SCALE GENOMIC DNA]</scope>
    <source>
        <strain evidence="1 2">X5P3</strain>
    </source>
</reference>
<gene>
    <name evidence="1" type="ORF">HDF15_003297</name>
</gene>
<dbReference type="Proteomes" id="UP000584867">
    <property type="component" value="Unassembled WGS sequence"/>
</dbReference>